<dbReference type="Pfam" id="PF10365">
    <property type="entry name" value="DUF2436"/>
    <property type="match status" value="1"/>
</dbReference>
<feature type="domain" description="Peptidase C25 gingipain C-terminal" evidence="2">
    <location>
        <begin position="1"/>
        <end position="26"/>
    </location>
</feature>
<dbReference type="InterPro" id="IPR018832">
    <property type="entry name" value="Pept_C25_gingipain_C"/>
</dbReference>
<accession>Q9R515</accession>
<evidence type="ECO:0000259" key="2">
    <source>
        <dbReference type="Pfam" id="PF10365"/>
    </source>
</evidence>
<dbReference type="GO" id="GO:0016787">
    <property type="term" value="F:hydrolase activity"/>
    <property type="evidence" value="ECO:0007669"/>
    <property type="project" value="UniProtKB-KW"/>
</dbReference>
<organism>
    <name type="scientific">Porphyromonas gingivalis</name>
    <name type="common">Bacteroides gingivalis</name>
    <dbReference type="NCBI Taxonomy" id="837"/>
    <lineage>
        <taxon>Bacteria</taxon>
        <taxon>Pseudomonadati</taxon>
        <taxon>Bacteroidota</taxon>
        <taxon>Bacteroidia</taxon>
        <taxon>Bacteroidales</taxon>
        <taxon>Porphyromonadaceae</taxon>
        <taxon>Porphyromonas</taxon>
    </lineage>
</organism>
<keyword evidence="1" id="KW-0378">Hydrolase</keyword>
<protein>
    <submittedName>
        <fullName>44 kDa lysine-specific cysteine proteinase</fullName>
    </submittedName>
</protein>
<evidence type="ECO:0000256" key="1">
    <source>
        <dbReference type="ARBA" id="ARBA00022801"/>
    </source>
</evidence>
<proteinExistence type="predicted"/>
<reference key="1">
    <citation type="journal article" date="1994" name="J. Biol. Chem.">
        <title>Lysine- and arginine-specific proteinases from Porphyromonas gingivalis. Isolation, characterization, and evidence for the existence of complexes with hemagglutinins.</title>
        <authorList>
            <person name="Pike R."/>
            <person name="McGraw W."/>
            <person name="Potempa J."/>
            <person name="Travis J."/>
        </authorList>
    </citation>
    <scope>PROTEIN SEQUENCE</scope>
</reference>
<sequence>ANEAKVVLAADNVWGDNTGYSFLLDA</sequence>
<dbReference type="AlphaFoldDB" id="Q9R515"/>
<dbReference type="PIR" id="B53113">
    <property type="entry name" value="B53113"/>
</dbReference>
<name>Q9R515_PORGN</name>